<feature type="compositionally biased region" description="Basic and acidic residues" evidence="1">
    <location>
        <begin position="215"/>
        <end position="226"/>
    </location>
</feature>
<gene>
    <name evidence="4" type="ORF">Tco_1078475</name>
</gene>
<proteinExistence type="predicted"/>
<evidence type="ECO:0000256" key="1">
    <source>
        <dbReference type="SAM" id="MobiDB-lite"/>
    </source>
</evidence>
<dbReference type="InterPro" id="IPR043502">
    <property type="entry name" value="DNA/RNA_pol_sf"/>
</dbReference>
<keyword evidence="2" id="KW-0812">Transmembrane</keyword>
<evidence type="ECO:0000259" key="3">
    <source>
        <dbReference type="Pfam" id="PF07727"/>
    </source>
</evidence>
<feature type="transmembrane region" description="Helical" evidence="2">
    <location>
        <begin position="680"/>
        <end position="699"/>
    </location>
</feature>
<sequence length="701" mass="78578">MSNILARDPLPDVREVFNVVSRVESHRGLHPGSGSGFGNKVQPAAFVVKTNNYRGNDFKKGNNSSANRGPNPNLLWVTIMEVQMDLNLIKTVGTGSEAGGLYLFDVEQNSKFVVGLSISTFVYHAFKQLWHSRLSHPADQVLSILSKTIRLPSFVLSGASPYLLVYGKEPSLSHIRCFGCLCYSVVLNNHDKFTSRDVTFCETIFPLKMQSKSVNDKNVNERDHSSGDGNEMAPEKVNSPHHVDKDATFVTPMNENNIISEGQQSETNSPRSNNEAQNITNIGDEPQTKRNSKTWNEKLTSVLNENGFVQSTNDYSLFVKHDKVVILALLVYVDDIVVTGNNLEEIVKFKEFLASKFQIKDLGSLKYFLGIEVLENKHGMCLSHRKYCLELLSEYGLLACKPTATPMQHNVSLSHIETEKDKRLKNVFVFQKLVGKSIYLSVTRPDISYDVHCLSQYMHSPLQSHFAVGLRVLKYLKQSPRSRVYVFHGNKLSLHAYSDADRAKCLQQRLSIDACHILLVSTSAIQIAANPVFHEKTKHFEIDVHLVREKVASGAISTVMVDSATNLADVFTKGLSISQHKQFCLELNMVDMFEGLKVFKWHSWVLYNIDLLVFIVAIDHLDLSLGIILIGLRAVVRKRRFAVCFPGYNVQSCCTAGPEILALNITENRVLLIDKTAGKLVNGAFLSCVFFLVVVVVYWNS</sequence>
<evidence type="ECO:0000313" key="4">
    <source>
        <dbReference type="EMBL" id="GJT89630.1"/>
    </source>
</evidence>
<dbReference type="PANTHER" id="PTHR11439:SF489">
    <property type="entry name" value="RNA-DIRECTED DNA POLYMERASE"/>
    <property type="match status" value="1"/>
</dbReference>
<keyword evidence="2" id="KW-1133">Transmembrane helix</keyword>
<accession>A0ABQ5HPP5</accession>
<dbReference type="InterPro" id="IPR013103">
    <property type="entry name" value="RVT_2"/>
</dbReference>
<keyword evidence="5" id="KW-1185">Reference proteome</keyword>
<dbReference type="EMBL" id="BQNB010019842">
    <property type="protein sequence ID" value="GJT89630.1"/>
    <property type="molecule type" value="Genomic_DNA"/>
</dbReference>
<evidence type="ECO:0000256" key="2">
    <source>
        <dbReference type="SAM" id="Phobius"/>
    </source>
</evidence>
<dbReference type="Proteomes" id="UP001151760">
    <property type="component" value="Unassembled WGS sequence"/>
</dbReference>
<dbReference type="Pfam" id="PF07727">
    <property type="entry name" value="RVT_2"/>
    <property type="match status" value="1"/>
</dbReference>
<feature type="compositionally biased region" description="Polar residues" evidence="1">
    <location>
        <begin position="261"/>
        <end position="281"/>
    </location>
</feature>
<feature type="transmembrane region" description="Helical" evidence="2">
    <location>
        <begin position="611"/>
        <end position="632"/>
    </location>
</feature>
<dbReference type="CDD" id="cd09272">
    <property type="entry name" value="RNase_HI_RT_Ty1"/>
    <property type="match status" value="1"/>
</dbReference>
<comment type="caution">
    <text evidence="4">The sequence shown here is derived from an EMBL/GenBank/DDBJ whole genome shotgun (WGS) entry which is preliminary data.</text>
</comment>
<name>A0ABQ5HPP5_9ASTR</name>
<reference evidence="4" key="2">
    <citation type="submission" date="2022-01" db="EMBL/GenBank/DDBJ databases">
        <authorList>
            <person name="Yamashiro T."/>
            <person name="Shiraishi A."/>
            <person name="Satake H."/>
            <person name="Nakayama K."/>
        </authorList>
    </citation>
    <scope>NUCLEOTIDE SEQUENCE</scope>
</reference>
<organism evidence="4 5">
    <name type="scientific">Tanacetum coccineum</name>
    <dbReference type="NCBI Taxonomy" id="301880"/>
    <lineage>
        <taxon>Eukaryota</taxon>
        <taxon>Viridiplantae</taxon>
        <taxon>Streptophyta</taxon>
        <taxon>Embryophyta</taxon>
        <taxon>Tracheophyta</taxon>
        <taxon>Spermatophyta</taxon>
        <taxon>Magnoliopsida</taxon>
        <taxon>eudicotyledons</taxon>
        <taxon>Gunneridae</taxon>
        <taxon>Pentapetalae</taxon>
        <taxon>asterids</taxon>
        <taxon>campanulids</taxon>
        <taxon>Asterales</taxon>
        <taxon>Asteraceae</taxon>
        <taxon>Asteroideae</taxon>
        <taxon>Anthemideae</taxon>
        <taxon>Anthemidinae</taxon>
        <taxon>Tanacetum</taxon>
    </lineage>
</organism>
<evidence type="ECO:0000313" key="5">
    <source>
        <dbReference type="Proteomes" id="UP001151760"/>
    </source>
</evidence>
<feature type="region of interest" description="Disordered" evidence="1">
    <location>
        <begin position="215"/>
        <end position="242"/>
    </location>
</feature>
<keyword evidence="2" id="KW-0472">Membrane</keyword>
<dbReference type="SUPFAM" id="SSF56672">
    <property type="entry name" value="DNA/RNA polymerases"/>
    <property type="match status" value="1"/>
</dbReference>
<dbReference type="PANTHER" id="PTHR11439">
    <property type="entry name" value="GAG-POL-RELATED RETROTRANSPOSON"/>
    <property type="match status" value="1"/>
</dbReference>
<feature type="domain" description="Reverse transcriptase Ty1/copia-type" evidence="3">
    <location>
        <begin position="289"/>
        <end position="408"/>
    </location>
</feature>
<reference evidence="4" key="1">
    <citation type="journal article" date="2022" name="Int. J. Mol. Sci.">
        <title>Draft Genome of Tanacetum Coccineum: Genomic Comparison of Closely Related Tanacetum-Family Plants.</title>
        <authorList>
            <person name="Yamashiro T."/>
            <person name="Shiraishi A."/>
            <person name="Nakayama K."/>
            <person name="Satake H."/>
        </authorList>
    </citation>
    <scope>NUCLEOTIDE SEQUENCE</scope>
</reference>
<protein>
    <submittedName>
        <fullName evidence="4">Ribonuclease H-like domain-containing protein</fullName>
    </submittedName>
</protein>
<feature type="region of interest" description="Disordered" evidence="1">
    <location>
        <begin position="261"/>
        <end position="293"/>
    </location>
</feature>